<evidence type="ECO:0000313" key="2">
    <source>
        <dbReference type="Proteomes" id="UP000297597"/>
    </source>
</evidence>
<sequence length="31" mass="3652">MDYISVQEAAKKWDISERRIQKLCEKAESPV</sequence>
<accession>A0A4Y7RK35</accession>
<dbReference type="Proteomes" id="UP000297597">
    <property type="component" value="Unassembled WGS sequence"/>
</dbReference>
<dbReference type="AlphaFoldDB" id="A0A4Y7RK35"/>
<evidence type="ECO:0000313" key="1">
    <source>
        <dbReference type="EMBL" id="TEB09368.1"/>
    </source>
</evidence>
<evidence type="ECO:0008006" key="3">
    <source>
        <dbReference type="Google" id="ProtNLM"/>
    </source>
</evidence>
<gene>
    <name evidence="1" type="ORF">Pmgp_03189</name>
</gene>
<proteinExistence type="predicted"/>
<protein>
    <recommendedName>
        <fullName evidence="3">Helix-turn-helix domain-containing protein</fullName>
    </recommendedName>
</protein>
<keyword evidence="2" id="KW-1185">Reference proteome</keyword>
<organism evidence="1 2">
    <name type="scientific">Pelotomaculum propionicicum</name>
    <dbReference type="NCBI Taxonomy" id="258475"/>
    <lineage>
        <taxon>Bacteria</taxon>
        <taxon>Bacillati</taxon>
        <taxon>Bacillota</taxon>
        <taxon>Clostridia</taxon>
        <taxon>Eubacteriales</taxon>
        <taxon>Desulfotomaculaceae</taxon>
        <taxon>Pelotomaculum</taxon>
    </lineage>
</organism>
<reference evidence="1 2" key="1">
    <citation type="journal article" date="2018" name="Environ. Microbiol.">
        <title>Novel energy conservation strategies and behaviour of Pelotomaculum schinkii driving syntrophic propionate catabolism.</title>
        <authorList>
            <person name="Hidalgo-Ahumada C.A.P."/>
            <person name="Nobu M.K."/>
            <person name="Narihiro T."/>
            <person name="Tamaki H."/>
            <person name="Liu W.T."/>
            <person name="Kamagata Y."/>
            <person name="Stams A.J.M."/>
            <person name="Imachi H."/>
            <person name="Sousa D.Z."/>
        </authorList>
    </citation>
    <scope>NUCLEOTIDE SEQUENCE [LARGE SCALE GENOMIC DNA]</scope>
    <source>
        <strain evidence="1 2">MGP</strain>
    </source>
</reference>
<comment type="caution">
    <text evidence="1">The sequence shown here is derived from an EMBL/GenBank/DDBJ whole genome shotgun (WGS) entry which is preliminary data.</text>
</comment>
<dbReference type="EMBL" id="QFFZ01000050">
    <property type="protein sequence ID" value="TEB09368.1"/>
    <property type="molecule type" value="Genomic_DNA"/>
</dbReference>
<name>A0A4Y7RK35_9FIRM</name>